<dbReference type="NCBIfam" id="TIGR04056">
    <property type="entry name" value="OMP_RagA_SusC"/>
    <property type="match status" value="1"/>
</dbReference>
<evidence type="ECO:0000256" key="1">
    <source>
        <dbReference type="ARBA" id="ARBA00004571"/>
    </source>
</evidence>
<dbReference type="Gene3D" id="2.40.170.20">
    <property type="entry name" value="TonB-dependent receptor, beta-barrel domain"/>
    <property type="match status" value="1"/>
</dbReference>
<evidence type="ECO:0000256" key="4">
    <source>
        <dbReference type="ARBA" id="ARBA00023136"/>
    </source>
</evidence>
<accession>A0A381YE52</accession>
<dbReference type="InterPro" id="IPR036942">
    <property type="entry name" value="Beta-barrel_TonB_sf"/>
</dbReference>
<dbReference type="InterPro" id="IPR023997">
    <property type="entry name" value="TonB-dep_OMP_SusC/RagA_CS"/>
</dbReference>
<reference evidence="7" key="1">
    <citation type="submission" date="2018-05" db="EMBL/GenBank/DDBJ databases">
        <authorList>
            <person name="Lanie J.A."/>
            <person name="Ng W.-L."/>
            <person name="Kazmierczak K.M."/>
            <person name="Andrzejewski T.M."/>
            <person name="Davidsen T.M."/>
            <person name="Wayne K.J."/>
            <person name="Tettelin H."/>
            <person name="Glass J.I."/>
            <person name="Rusch D."/>
            <person name="Podicherti R."/>
            <person name="Tsui H.-C.T."/>
            <person name="Winkler M.E."/>
        </authorList>
    </citation>
    <scope>NUCLEOTIDE SEQUENCE</scope>
</reference>
<feature type="non-terminal residue" evidence="7">
    <location>
        <position position="1"/>
    </location>
</feature>
<evidence type="ECO:0000256" key="3">
    <source>
        <dbReference type="ARBA" id="ARBA00022692"/>
    </source>
</evidence>
<dbReference type="InterPro" id="IPR039426">
    <property type="entry name" value="TonB-dep_rcpt-like"/>
</dbReference>
<protein>
    <recommendedName>
        <fullName evidence="6">TonB-dependent receptor plug domain-containing protein</fullName>
    </recommendedName>
</protein>
<organism evidence="7">
    <name type="scientific">marine metagenome</name>
    <dbReference type="NCBI Taxonomy" id="408172"/>
    <lineage>
        <taxon>unclassified sequences</taxon>
        <taxon>metagenomes</taxon>
        <taxon>ecological metagenomes</taxon>
    </lineage>
</organism>
<feature type="domain" description="TonB-dependent receptor plug" evidence="6">
    <location>
        <begin position="35"/>
        <end position="155"/>
    </location>
</feature>
<dbReference type="EMBL" id="UINC01018016">
    <property type="protein sequence ID" value="SVA75274.1"/>
    <property type="molecule type" value="Genomic_DNA"/>
</dbReference>
<name>A0A381YE52_9ZZZZ</name>
<evidence type="ECO:0000259" key="6">
    <source>
        <dbReference type="Pfam" id="PF07715"/>
    </source>
</evidence>
<dbReference type="AlphaFoldDB" id="A0A381YE52"/>
<dbReference type="NCBIfam" id="TIGR04057">
    <property type="entry name" value="SusC_RagA_signa"/>
    <property type="match status" value="1"/>
</dbReference>
<dbReference type="InterPro" id="IPR023996">
    <property type="entry name" value="TonB-dep_OMP_SusC/RagA"/>
</dbReference>
<dbReference type="Pfam" id="PF07715">
    <property type="entry name" value="Plug"/>
    <property type="match status" value="1"/>
</dbReference>
<keyword evidence="5" id="KW-0998">Cell outer membrane</keyword>
<keyword evidence="2" id="KW-0813">Transport</keyword>
<keyword evidence="3" id="KW-0812">Transmembrane</keyword>
<proteinExistence type="predicted"/>
<dbReference type="SUPFAM" id="SSF56935">
    <property type="entry name" value="Porins"/>
    <property type="match status" value="1"/>
</dbReference>
<dbReference type="InterPro" id="IPR012910">
    <property type="entry name" value="Plug_dom"/>
</dbReference>
<comment type="subcellular location">
    <subcellularLocation>
        <location evidence="1">Cell outer membrane</location>
        <topology evidence="1">Multi-pass membrane protein</topology>
    </subcellularLocation>
</comment>
<gene>
    <name evidence="7" type="ORF">METZ01_LOCUS128128</name>
</gene>
<keyword evidence="4" id="KW-0472">Membrane</keyword>
<sequence>TLSSGSLTQNFTLAEDVIGLEEVVVTALGITKEKKALGYSVQDVGAEELSMVQQDNVVNALSGKVSGVQVLSMGGANLGGSAKIRLRGANGMTDDQPLWVVDGTPMDNRSFSGAYDGRDYGNLANDINMDDVASISVLKGAAASALYGTRAANGVIVVTTKKGSPRQSGIGISYSSTTSFDDILIMPKYQNEYAGGYTQEWITAVDPEDGKTYNVLNMAADESWGPKMDGTMYRPWWSWIHDDFTGDGVDDYGTEVPLVPQPNNVKNFFDQGMNQTHSISLDGGSDVSTYRLSFRNESAKGVVPNSQLNKSNLGFNGSLDLTGQLKSTISMNYTNTAGLGRPANGYWGANPVMSFNQWFQRQLDIDKLRKYKSADGSMYSWNMRSPTNQKPLYWDSPFFSVYENESSDERNRLYGNFSLNYTISENLSVVGAIRADMYDFIIEEKTGSMGLDPDQYSMQKRSQNETNYEFKANYTQSFGSIDFGGLVGGNYMETSYNSNIATTSGGLSLPGFYNLDASTDRPSINTYKSNRAISSTFGQATVGFRDFYFVDLSLRNDVSSTLPAKNNSYTYYSLSNSFVFTELLNLPVLSFGKIRASIAQVGNDTDPYNVGLTYSVGTPYGSSPTLNVPNTLPNTSLKPSINSDTEFGFDLRFFNNRLRLDATQYTSVKEDDIISLTVPGSSGYSTSLVNAGKFTTTGTELLVAATPIMGPNYALDLTVNWATAYSEVNELAEGLESRQLFRAYWGTFLFANVGEEWGALKGSGYKRHENGEPLLVDGNYQSENNLWFGNVLPDYTGGFRMDFRYGRFDIGAFIDFQKGGQFYSITKKFGAYSGMSAATVGDNALGNPVRDPVLNAAGEEVTWVNYSDAHSNSGGALIEGVDESGNAVQVLRDAYSALGVNQFYFRSEENLVDASYVRLRELRFGYNLPESIIQNLPVNQASIALTVRNVAMLSMAVEGIDPTTASNGHGSGFSYWEGGMLPSTRAIALNLNLGF</sequence>
<dbReference type="GO" id="GO:0009279">
    <property type="term" value="C:cell outer membrane"/>
    <property type="evidence" value="ECO:0007669"/>
    <property type="project" value="UniProtKB-SubCell"/>
</dbReference>
<dbReference type="InterPro" id="IPR037066">
    <property type="entry name" value="Plug_dom_sf"/>
</dbReference>
<dbReference type="Gene3D" id="2.170.130.10">
    <property type="entry name" value="TonB-dependent receptor, plug domain"/>
    <property type="match status" value="1"/>
</dbReference>
<evidence type="ECO:0000256" key="2">
    <source>
        <dbReference type="ARBA" id="ARBA00022448"/>
    </source>
</evidence>
<evidence type="ECO:0000313" key="7">
    <source>
        <dbReference type="EMBL" id="SVA75274.1"/>
    </source>
</evidence>
<dbReference type="PROSITE" id="PS52016">
    <property type="entry name" value="TONB_DEPENDENT_REC_3"/>
    <property type="match status" value="1"/>
</dbReference>
<evidence type="ECO:0000256" key="5">
    <source>
        <dbReference type="ARBA" id="ARBA00023237"/>
    </source>
</evidence>